<dbReference type="AlphaFoldDB" id="A0A810PXS1"/>
<sequence length="257" mass="28657">MPVSTKQPGSVLTRSAEEVKRYRLYKKIVPPVLGLITLVLIIVYIISILFTKYGSFTVKINNLTDRKYYLTLCESDKFLNPVSYLNSKAVKDVTNIDGNSLPADLNDVDGEHNGENYVAYTFYAKNVGQSTITYDYDLVISRKTIGVDSAIRVRLYYTPFYYDSFTKEYTRSGDYTDYAKPRTGGSGLPEVDPDNRTMTNFAASGSVAQGRVAGFKPGDISKITVVIWIEGNDPDCTDDILGGEFKVDMVMNVVAEE</sequence>
<protein>
    <submittedName>
        <fullName evidence="2">Uncharacterized protein</fullName>
    </submittedName>
</protein>
<proteinExistence type="predicted"/>
<evidence type="ECO:0000313" key="2">
    <source>
        <dbReference type="EMBL" id="BCK78872.1"/>
    </source>
</evidence>
<name>A0A810PXS1_9FIRM</name>
<keyword evidence="1" id="KW-0812">Transmembrane</keyword>
<organism evidence="2 3">
    <name type="scientific">Vescimonas fastidiosa</name>
    <dbReference type="NCBI Taxonomy" id="2714353"/>
    <lineage>
        <taxon>Bacteria</taxon>
        <taxon>Bacillati</taxon>
        <taxon>Bacillota</taxon>
        <taxon>Clostridia</taxon>
        <taxon>Eubacteriales</taxon>
        <taxon>Oscillospiraceae</taxon>
        <taxon>Vescimonas</taxon>
    </lineage>
</organism>
<evidence type="ECO:0000256" key="1">
    <source>
        <dbReference type="SAM" id="Phobius"/>
    </source>
</evidence>
<evidence type="ECO:0000313" key="3">
    <source>
        <dbReference type="Proteomes" id="UP000681343"/>
    </source>
</evidence>
<accession>A0A810PXS1</accession>
<gene>
    <name evidence="2" type="ORF">MM35RIKEN_10640</name>
</gene>
<keyword evidence="1" id="KW-0472">Membrane</keyword>
<dbReference type="Proteomes" id="UP000681343">
    <property type="component" value="Chromosome"/>
</dbReference>
<keyword evidence="1" id="KW-1133">Transmembrane helix</keyword>
<feature type="transmembrane region" description="Helical" evidence="1">
    <location>
        <begin position="28"/>
        <end position="50"/>
    </location>
</feature>
<reference evidence="2" key="1">
    <citation type="submission" date="2020-09" db="EMBL/GenBank/DDBJ databases">
        <title>New species isolated from human feces.</title>
        <authorList>
            <person name="Kitahara M."/>
            <person name="Shigeno Y."/>
            <person name="Shime M."/>
            <person name="Matsumoto Y."/>
            <person name="Nakamura S."/>
            <person name="Motooka D."/>
            <person name="Fukuoka S."/>
            <person name="Nishikawa H."/>
            <person name="Benno Y."/>
        </authorList>
    </citation>
    <scope>NUCLEOTIDE SEQUENCE</scope>
    <source>
        <strain evidence="2">MM35</strain>
    </source>
</reference>
<dbReference type="KEGG" id="vfa:MM35RIKEN_10640"/>
<dbReference type="EMBL" id="AP023415">
    <property type="protein sequence ID" value="BCK78872.1"/>
    <property type="molecule type" value="Genomic_DNA"/>
</dbReference>
<keyword evidence="3" id="KW-1185">Reference proteome</keyword>
<dbReference type="RefSeq" id="WP_212819905.1">
    <property type="nucleotide sequence ID" value="NZ_AP023415.1"/>
</dbReference>